<dbReference type="AlphaFoldDB" id="A0AAD8F3J9"/>
<evidence type="ECO:0000313" key="3">
    <source>
        <dbReference type="Proteomes" id="UP001233172"/>
    </source>
</evidence>
<dbReference type="InterPro" id="IPR001315">
    <property type="entry name" value="CARD"/>
</dbReference>
<accession>A0AAD8F3J9</accession>
<dbReference type="SUPFAM" id="SSF47986">
    <property type="entry name" value="DEATH domain"/>
    <property type="match status" value="1"/>
</dbReference>
<feature type="domain" description="CARD" evidence="1">
    <location>
        <begin position="2"/>
        <end position="91"/>
    </location>
</feature>
<keyword evidence="3" id="KW-1185">Reference proteome</keyword>
<dbReference type="PROSITE" id="PS50209">
    <property type="entry name" value="CARD"/>
    <property type="match status" value="1"/>
</dbReference>
<dbReference type="EMBL" id="JASAOG010000119">
    <property type="protein sequence ID" value="KAK0050045.1"/>
    <property type="molecule type" value="Genomic_DNA"/>
</dbReference>
<gene>
    <name evidence="2" type="ORF">Bpfe_020596</name>
</gene>
<proteinExistence type="predicted"/>
<organism evidence="2 3">
    <name type="scientific">Biomphalaria pfeifferi</name>
    <name type="common">Bloodfluke planorb</name>
    <name type="synonym">Freshwater snail</name>
    <dbReference type="NCBI Taxonomy" id="112525"/>
    <lineage>
        <taxon>Eukaryota</taxon>
        <taxon>Metazoa</taxon>
        <taxon>Spiralia</taxon>
        <taxon>Lophotrochozoa</taxon>
        <taxon>Mollusca</taxon>
        <taxon>Gastropoda</taxon>
        <taxon>Heterobranchia</taxon>
        <taxon>Euthyneura</taxon>
        <taxon>Panpulmonata</taxon>
        <taxon>Hygrophila</taxon>
        <taxon>Lymnaeoidea</taxon>
        <taxon>Planorbidae</taxon>
        <taxon>Biomphalaria</taxon>
    </lineage>
</organism>
<dbReference type="InterPro" id="IPR011029">
    <property type="entry name" value="DEATH-like_dom_sf"/>
</dbReference>
<reference evidence="2" key="2">
    <citation type="submission" date="2023-04" db="EMBL/GenBank/DDBJ databases">
        <authorList>
            <person name="Bu L."/>
            <person name="Lu L."/>
            <person name="Laidemitt M.R."/>
            <person name="Zhang S.M."/>
            <person name="Mutuku M."/>
            <person name="Mkoji G."/>
            <person name="Steinauer M."/>
            <person name="Loker E.S."/>
        </authorList>
    </citation>
    <scope>NUCLEOTIDE SEQUENCE</scope>
    <source>
        <strain evidence="2">KasaAsao</strain>
        <tissue evidence="2">Whole Snail</tissue>
    </source>
</reference>
<dbReference type="Gene3D" id="1.10.533.10">
    <property type="entry name" value="Death Domain, Fas"/>
    <property type="match status" value="1"/>
</dbReference>
<name>A0AAD8F3J9_BIOPF</name>
<sequence length="91" mass="10512">MSKVVNKECLERNYTFVTNEIDALELVDRLVESEAISLSDRARIVNIKSKIVRNSDLVKIILNSSSEYVLNSFLKSLEPKYKHVLDKLQEQ</sequence>
<dbReference type="GO" id="GO:0042981">
    <property type="term" value="P:regulation of apoptotic process"/>
    <property type="evidence" value="ECO:0007669"/>
    <property type="project" value="InterPro"/>
</dbReference>
<reference evidence="2" key="1">
    <citation type="journal article" date="2023" name="PLoS Negl. Trop. Dis.">
        <title>A genome sequence for Biomphalaria pfeifferi, the major vector snail for the human-infecting parasite Schistosoma mansoni.</title>
        <authorList>
            <person name="Bu L."/>
            <person name="Lu L."/>
            <person name="Laidemitt M.R."/>
            <person name="Zhang S.M."/>
            <person name="Mutuku M."/>
            <person name="Mkoji G."/>
            <person name="Steinauer M."/>
            <person name="Loker E.S."/>
        </authorList>
    </citation>
    <scope>NUCLEOTIDE SEQUENCE</scope>
    <source>
        <strain evidence="2">KasaAsao</strain>
    </source>
</reference>
<dbReference type="CDD" id="cd01671">
    <property type="entry name" value="CARD"/>
    <property type="match status" value="1"/>
</dbReference>
<protein>
    <recommendedName>
        <fullName evidence="1">CARD domain-containing protein</fullName>
    </recommendedName>
</protein>
<dbReference type="Proteomes" id="UP001233172">
    <property type="component" value="Unassembled WGS sequence"/>
</dbReference>
<comment type="caution">
    <text evidence="2">The sequence shown here is derived from an EMBL/GenBank/DDBJ whole genome shotgun (WGS) entry which is preliminary data.</text>
</comment>
<feature type="non-terminal residue" evidence="2">
    <location>
        <position position="91"/>
    </location>
</feature>
<evidence type="ECO:0000259" key="1">
    <source>
        <dbReference type="PROSITE" id="PS50209"/>
    </source>
</evidence>
<evidence type="ECO:0000313" key="2">
    <source>
        <dbReference type="EMBL" id="KAK0050045.1"/>
    </source>
</evidence>